<feature type="domain" description="Protein kinase" evidence="6">
    <location>
        <begin position="317"/>
        <end position="599"/>
    </location>
</feature>
<dbReference type="InterPro" id="IPR000719">
    <property type="entry name" value="Prot_kinase_dom"/>
</dbReference>
<dbReference type="EMBL" id="AUSU01007884">
    <property type="protein sequence ID" value="EPS60026.1"/>
    <property type="molecule type" value="Genomic_DNA"/>
</dbReference>
<dbReference type="PROSITE" id="PS50011">
    <property type="entry name" value="PROTEIN_KINASE_DOM"/>
    <property type="match status" value="1"/>
</dbReference>
<feature type="binding site" evidence="3">
    <location>
        <position position="345"/>
    </location>
    <ligand>
        <name>ATP</name>
        <dbReference type="ChEBI" id="CHEBI:30616"/>
    </ligand>
</feature>
<dbReference type="PANTHER" id="PTHR46008">
    <property type="entry name" value="LEAF RUST 10 DISEASE-RESISTANCE LOCUS RECEPTOR-LIKE PROTEIN KINASE-LIKE 1.4"/>
    <property type="match status" value="1"/>
</dbReference>
<dbReference type="PROSITE" id="PS00109">
    <property type="entry name" value="PROTEIN_KINASE_TYR"/>
    <property type="match status" value="1"/>
</dbReference>
<accession>S8C6H9</accession>
<dbReference type="Gene3D" id="3.30.200.20">
    <property type="entry name" value="Phosphorylase Kinase, domain 1"/>
    <property type="match status" value="1"/>
</dbReference>
<feature type="chain" id="PRO_5004549393" description="Protein kinase domain-containing protein" evidence="5">
    <location>
        <begin position="20"/>
        <end position="613"/>
    </location>
</feature>
<dbReference type="SUPFAM" id="SSF56112">
    <property type="entry name" value="Protein kinase-like (PK-like)"/>
    <property type="match status" value="1"/>
</dbReference>
<keyword evidence="4" id="KW-0812">Transmembrane</keyword>
<feature type="transmembrane region" description="Helical" evidence="4">
    <location>
        <begin position="252"/>
        <end position="276"/>
    </location>
</feature>
<evidence type="ECO:0000259" key="6">
    <source>
        <dbReference type="PROSITE" id="PS50011"/>
    </source>
</evidence>
<gene>
    <name evidence="7" type="ORF">M569_14776</name>
</gene>
<keyword evidence="2 3" id="KW-0067">ATP-binding</keyword>
<evidence type="ECO:0000256" key="5">
    <source>
        <dbReference type="SAM" id="SignalP"/>
    </source>
</evidence>
<dbReference type="PANTHER" id="PTHR46008:SF18">
    <property type="entry name" value="PROTEIN KINASE DOMAIN-CONTAINING PROTEIN"/>
    <property type="match status" value="1"/>
</dbReference>
<organism evidence="7 8">
    <name type="scientific">Genlisea aurea</name>
    <dbReference type="NCBI Taxonomy" id="192259"/>
    <lineage>
        <taxon>Eukaryota</taxon>
        <taxon>Viridiplantae</taxon>
        <taxon>Streptophyta</taxon>
        <taxon>Embryophyta</taxon>
        <taxon>Tracheophyta</taxon>
        <taxon>Spermatophyta</taxon>
        <taxon>Magnoliopsida</taxon>
        <taxon>eudicotyledons</taxon>
        <taxon>Gunneridae</taxon>
        <taxon>Pentapetalae</taxon>
        <taxon>asterids</taxon>
        <taxon>lamiids</taxon>
        <taxon>Lamiales</taxon>
        <taxon>Lentibulariaceae</taxon>
        <taxon>Genlisea</taxon>
    </lineage>
</organism>
<dbReference type="InterPro" id="IPR011009">
    <property type="entry name" value="Kinase-like_dom_sf"/>
</dbReference>
<dbReference type="GO" id="GO:0004672">
    <property type="term" value="F:protein kinase activity"/>
    <property type="evidence" value="ECO:0007669"/>
    <property type="project" value="InterPro"/>
</dbReference>
<evidence type="ECO:0000256" key="3">
    <source>
        <dbReference type="PROSITE-ProRule" id="PRU10141"/>
    </source>
</evidence>
<evidence type="ECO:0000313" key="8">
    <source>
        <dbReference type="Proteomes" id="UP000015453"/>
    </source>
</evidence>
<dbReference type="Gene3D" id="1.10.510.10">
    <property type="entry name" value="Transferase(Phosphotransferase) domain 1"/>
    <property type="match status" value="1"/>
</dbReference>
<keyword evidence="5" id="KW-0732">Signal</keyword>
<dbReference type="Proteomes" id="UP000015453">
    <property type="component" value="Unassembled WGS sequence"/>
</dbReference>
<keyword evidence="4" id="KW-1133">Transmembrane helix</keyword>
<keyword evidence="8" id="KW-1185">Reference proteome</keyword>
<name>S8C6H9_9LAMI</name>
<dbReference type="FunFam" id="3.30.200.20:FF:000736">
    <property type="entry name" value="Putative serine/threonine-protein kinase At1g18390 family"/>
    <property type="match status" value="1"/>
</dbReference>
<dbReference type="OrthoDB" id="635774at2759"/>
<evidence type="ECO:0000256" key="2">
    <source>
        <dbReference type="ARBA" id="ARBA00022840"/>
    </source>
</evidence>
<reference evidence="7 8" key="1">
    <citation type="journal article" date="2013" name="BMC Genomics">
        <title>The miniature genome of a carnivorous plant Genlisea aurea contains a low number of genes and short non-coding sequences.</title>
        <authorList>
            <person name="Leushkin E.V."/>
            <person name="Sutormin R.A."/>
            <person name="Nabieva E.R."/>
            <person name="Penin A.A."/>
            <person name="Kondrashov A.S."/>
            <person name="Logacheva M.D."/>
        </authorList>
    </citation>
    <scope>NUCLEOTIDE SEQUENCE [LARGE SCALE GENOMIC DNA]</scope>
</reference>
<evidence type="ECO:0000256" key="1">
    <source>
        <dbReference type="ARBA" id="ARBA00022741"/>
    </source>
</evidence>
<feature type="signal peptide" evidence="5">
    <location>
        <begin position="1"/>
        <end position="19"/>
    </location>
</feature>
<dbReference type="Pfam" id="PF00069">
    <property type="entry name" value="Pkinase"/>
    <property type="match status" value="1"/>
</dbReference>
<keyword evidence="4" id="KW-0472">Membrane</keyword>
<dbReference type="CDD" id="cd14066">
    <property type="entry name" value="STKc_IRAK"/>
    <property type="match status" value="1"/>
</dbReference>
<keyword evidence="1 3" id="KW-0547">Nucleotide-binding</keyword>
<protein>
    <recommendedName>
        <fullName evidence="6">Protein kinase domain-containing protein</fullName>
    </recommendedName>
</protein>
<dbReference type="PROSITE" id="PS00107">
    <property type="entry name" value="PROTEIN_KINASE_ATP"/>
    <property type="match status" value="1"/>
</dbReference>
<comment type="caution">
    <text evidence="7">The sequence shown here is derived from an EMBL/GenBank/DDBJ whole genome shotgun (WGS) entry which is preliminary data.</text>
</comment>
<proteinExistence type="predicted"/>
<dbReference type="InterPro" id="IPR017441">
    <property type="entry name" value="Protein_kinase_ATP_BS"/>
</dbReference>
<evidence type="ECO:0000256" key="4">
    <source>
        <dbReference type="SAM" id="Phobius"/>
    </source>
</evidence>
<evidence type="ECO:0000313" key="7">
    <source>
        <dbReference type="EMBL" id="EPS60026.1"/>
    </source>
</evidence>
<dbReference type="AlphaFoldDB" id="S8C6H9"/>
<sequence length="613" mass="66907">MTVIHLAAVLLRLLPLSLAFCSAPAPAPETVCPPFTSPPPFPFSASPGCGHPSFQIQCSPPSPAVISVNDLSFSILRVDPNSTSLTLSPALTQGAVSESAPPKCRPSAETLAFLDGSPISFSGSPFRVSDSACSRLSALRPCPRRNLTNCTSCSLECDLIENPLHLIADCGEFSARRREDYRPECRTDVLGVLDGMLRIGFEVEWDEDRRDPYFSGCRSCDGSCGYNSSDSRKQFICFPARSRIRRVGPINVAVFSISFLLLCILLTAIFLVVVVFRSRIKATDEDPTIAFLRRHRASSLLPPLFTYEELDSSTNHFDPRRKIGDGGFGSVYLAQLPDGSSVAVKYLHRNSSAAETARKKFSDNSFCNEILILSSLRHPNLVKLHGYCCDPRGLLLVYDYVPNGTLADHIHGHRKGSLRWPTRLDIAFQTAAALEYLHFSVVPSVVHRDITSSNIFVGKDMAVKLGDFGLSRLLVFPEAAGGGSIRTGPQGTPGYLDPDYHQSFMLNEKSDIYSFGVVLFELITGLKAVDRSREKREVGLVDMAVPRIQMGLLHQLVDRELAGDGEEVNAVAELAFRCVAACKDDRPDAREVAAELGRIRGSCCRGGAGVCDI</sequence>
<dbReference type="GO" id="GO:0005524">
    <property type="term" value="F:ATP binding"/>
    <property type="evidence" value="ECO:0007669"/>
    <property type="project" value="UniProtKB-UniRule"/>
</dbReference>
<dbReference type="InterPro" id="IPR008266">
    <property type="entry name" value="Tyr_kinase_AS"/>
</dbReference>